<dbReference type="SUPFAM" id="SSF82057">
    <property type="entry name" value="Prokaryotic SH3-related domain"/>
    <property type="match status" value="1"/>
</dbReference>
<accession>A0A2P8R2R3</accession>
<evidence type="ECO:0000313" key="3">
    <source>
        <dbReference type="Proteomes" id="UP000240535"/>
    </source>
</evidence>
<proteinExistence type="predicted"/>
<sequence>MEAVTNFNIENPAKYECLEIAMWSEIPAVKVLSYQILNTLKNEAFAKDLLDILYIEDELKDLANLPTNDITKTFDSNGSILKQGDSVTLIKDLEVKGAGFTAKRGTLVKNIMLTNNPEQVEGKINGTRIVLLSKFLKKV</sequence>
<keyword evidence="3" id="KW-1185">Reference proteome</keyword>
<name>A0A2P8R2R3_9BACT</name>
<evidence type="ECO:0000313" key="2">
    <source>
        <dbReference type="EMBL" id="PSM52785.1"/>
    </source>
</evidence>
<feature type="domain" description="Protein YjdM C-terminal" evidence="1">
    <location>
        <begin position="75"/>
        <end position="139"/>
    </location>
</feature>
<comment type="caution">
    <text evidence="2">The sequence shown here is derived from an EMBL/GenBank/DDBJ whole genome shotgun (WGS) entry which is preliminary data.</text>
</comment>
<organism evidence="2 3">
    <name type="scientific">Campylobacter blaseri</name>
    <dbReference type="NCBI Taxonomy" id="2042961"/>
    <lineage>
        <taxon>Bacteria</taxon>
        <taxon>Pseudomonadati</taxon>
        <taxon>Campylobacterota</taxon>
        <taxon>Epsilonproteobacteria</taxon>
        <taxon>Campylobacterales</taxon>
        <taxon>Campylobacteraceae</taxon>
        <taxon>Campylobacter</taxon>
    </lineage>
</organism>
<reference evidence="3" key="1">
    <citation type="submission" date="2017-10" db="EMBL/GenBank/DDBJ databases">
        <title>Campylobacter species from seals.</title>
        <authorList>
            <person name="Gilbert M.J."/>
            <person name="Zomer A.L."/>
            <person name="Timmerman A.J."/>
            <person name="Duim B."/>
            <person name="Wagenaar J.A."/>
        </authorList>
    </citation>
    <scope>NUCLEOTIDE SEQUENCE [LARGE SCALE GENOMIC DNA]</scope>
    <source>
        <strain evidence="3">17S00004-5</strain>
    </source>
</reference>
<evidence type="ECO:0000259" key="1">
    <source>
        <dbReference type="Pfam" id="PF03831"/>
    </source>
</evidence>
<dbReference type="InterPro" id="IPR013988">
    <property type="entry name" value="YjdM_C"/>
</dbReference>
<protein>
    <recommendedName>
        <fullName evidence="1">Protein YjdM C-terminal domain-containing protein</fullName>
    </recommendedName>
</protein>
<dbReference type="AlphaFoldDB" id="A0A2P8R2R3"/>
<dbReference type="Proteomes" id="UP000240535">
    <property type="component" value="Unassembled WGS sequence"/>
</dbReference>
<dbReference type="OrthoDB" id="9810131at2"/>
<dbReference type="Gene3D" id="2.30.30.40">
    <property type="entry name" value="SH3 Domains"/>
    <property type="match status" value="1"/>
</dbReference>
<gene>
    <name evidence="2" type="ORF">CQ405_02845</name>
</gene>
<dbReference type="EMBL" id="PDHH01000002">
    <property type="protein sequence ID" value="PSM52785.1"/>
    <property type="molecule type" value="Genomic_DNA"/>
</dbReference>
<dbReference type="Pfam" id="PF03831">
    <property type="entry name" value="YjdM"/>
    <property type="match status" value="1"/>
</dbReference>